<feature type="transmembrane region" description="Helical" evidence="7">
    <location>
        <begin position="111"/>
        <end position="129"/>
    </location>
</feature>
<name>A0A9N9SCV6_PHACE</name>
<evidence type="ECO:0000256" key="1">
    <source>
        <dbReference type="ARBA" id="ARBA00004141"/>
    </source>
</evidence>
<dbReference type="FunFam" id="1.20.1250.20:FF:000003">
    <property type="entry name" value="Solute carrier family 17 member 3"/>
    <property type="match status" value="1"/>
</dbReference>
<keyword evidence="4" id="KW-0769">Symport</keyword>
<dbReference type="InterPro" id="IPR036259">
    <property type="entry name" value="MFS_trans_sf"/>
</dbReference>
<dbReference type="InterPro" id="IPR050382">
    <property type="entry name" value="MFS_Na/Anion_cotransporter"/>
</dbReference>
<dbReference type="Pfam" id="PF07690">
    <property type="entry name" value="MFS_1"/>
    <property type="match status" value="1"/>
</dbReference>
<evidence type="ECO:0000256" key="3">
    <source>
        <dbReference type="ARBA" id="ARBA00022692"/>
    </source>
</evidence>
<evidence type="ECO:0000256" key="6">
    <source>
        <dbReference type="ARBA" id="ARBA00023136"/>
    </source>
</evidence>
<dbReference type="EMBL" id="OU896722">
    <property type="protein sequence ID" value="CAG9817704.1"/>
    <property type="molecule type" value="Genomic_DNA"/>
</dbReference>
<dbReference type="GO" id="GO:0015293">
    <property type="term" value="F:symporter activity"/>
    <property type="evidence" value="ECO:0007669"/>
    <property type="project" value="UniProtKB-KW"/>
</dbReference>
<dbReference type="OrthoDB" id="2985014at2759"/>
<organism evidence="8 9">
    <name type="scientific">Phaedon cochleariae</name>
    <name type="common">Mustard beetle</name>
    <dbReference type="NCBI Taxonomy" id="80249"/>
    <lineage>
        <taxon>Eukaryota</taxon>
        <taxon>Metazoa</taxon>
        <taxon>Ecdysozoa</taxon>
        <taxon>Arthropoda</taxon>
        <taxon>Hexapoda</taxon>
        <taxon>Insecta</taxon>
        <taxon>Pterygota</taxon>
        <taxon>Neoptera</taxon>
        <taxon>Endopterygota</taxon>
        <taxon>Coleoptera</taxon>
        <taxon>Polyphaga</taxon>
        <taxon>Cucujiformia</taxon>
        <taxon>Chrysomeloidea</taxon>
        <taxon>Chrysomelidae</taxon>
        <taxon>Chrysomelinae</taxon>
        <taxon>Chrysomelini</taxon>
        <taxon>Phaedon</taxon>
    </lineage>
</organism>
<evidence type="ECO:0000256" key="7">
    <source>
        <dbReference type="SAM" id="Phobius"/>
    </source>
</evidence>
<keyword evidence="5 7" id="KW-1133">Transmembrane helix</keyword>
<dbReference type="Gene3D" id="1.20.1250.20">
    <property type="entry name" value="MFS general substrate transporter like domains"/>
    <property type="match status" value="1"/>
</dbReference>
<evidence type="ECO:0008006" key="10">
    <source>
        <dbReference type="Google" id="ProtNLM"/>
    </source>
</evidence>
<dbReference type="AlphaFoldDB" id="A0A9N9SCV6"/>
<dbReference type="InterPro" id="IPR011701">
    <property type="entry name" value="MFS"/>
</dbReference>
<dbReference type="PANTHER" id="PTHR11662">
    <property type="entry name" value="SOLUTE CARRIER FAMILY 17"/>
    <property type="match status" value="1"/>
</dbReference>
<sequence length="205" mass="22446">MACWPDGCRKARGVDWALLCMQEISTPWIKIMTSLPFWALVVAQSGFVWGYWTLQTQTPIYMSSVMKFDLKSNSALSALPYLSQLATSPLFSCISDALINRAVFNVATMRKIMTVLGLFIPAIALVLVANIRTDQWGSAVALLVAAVAFNSACMSGFIVNHMDLSPNHAGILMGISNTVSHLCAILALLFAQFVVTDEVRIIRII</sequence>
<reference evidence="8" key="1">
    <citation type="submission" date="2022-01" db="EMBL/GenBank/DDBJ databases">
        <authorList>
            <person name="King R."/>
        </authorList>
    </citation>
    <scope>NUCLEOTIDE SEQUENCE</scope>
</reference>
<gene>
    <name evidence="8" type="ORF">PHAECO_LOCUS5317</name>
</gene>
<keyword evidence="9" id="KW-1185">Reference proteome</keyword>
<dbReference type="GO" id="GO:0006820">
    <property type="term" value="P:monoatomic anion transport"/>
    <property type="evidence" value="ECO:0007669"/>
    <property type="project" value="TreeGrafter"/>
</dbReference>
<feature type="transmembrane region" description="Helical" evidence="7">
    <location>
        <begin position="35"/>
        <end position="54"/>
    </location>
</feature>
<evidence type="ECO:0000256" key="5">
    <source>
        <dbReference type="ARBA" id="ARBA00022989"/>
    </source>
</evidence>
<proteinExistence type="predicted"/>
<reference evidence="8" key="2">
    <citation type="submission" date="2022-10" db="EMBL/GenBank/DDBJ databases">
        <authorList>
            <consortium name="ENA_rothamsted_submissions"/>
            <consortium name="culmorum"/>
            <person name="King R."/>
        </authorList>
    </citation>
    <scope>NUCLEOTIDE SEQUENCE</scope>
</reference>
<keyword evidence="6 7" id="KW-0472">Membrane</keyword>
<dbReference type="Proteomes" id="UP001153737">
    <property type="component" value="Chromosome 16"/>
</dbReference>
<keyword evidence="2" id="KW-0813">Transport</keyword>
<feature type="transmembrane region" description="Helical" evidence="7">
    <location>
        <begin position="171"/>
        <end position="195"/>
    </location>
</feature>
<evidence type="ECO:0000256" key="2">
    <source>
        <dbReference type="ARBA" id="ARBA00022448"/>
    </source>
</evidence>
<protein>
    <recommendedName>
        <fullName evidence="10">Inorganic phosphate cotransporter</fullName>
    </recommendedName>
</protein>
<accession>A0A9N9SCV6</accession>
<keyword evidence="3 7" id="KW-0812">Transmembrane</keyword>
<dbReference type="SUPFAM" id="SSF103473">
    <property type="entry name" value="MFS general substrate transporter"/>
    <property type="match status" value="1"/>
</dbReference>
<evidence type="ECO:0000313" key="8">
    <source>
        <dbReference type="EMBL" id="CAG9817704.1"/>
    </source>
</evidence>
<evidence type="ECO:0000256" key="4">
    <source>
        <dbReference type="ARBA" id="ARBA00022847"/>
    </source>
</evidence>
<evidence type="ECO:0000313" key="9">
    <source>
        <dbReference type="Proteomes" id="UP001153737"/>
    </source>
</evidence>
<feature type="transmembrane region" description="Helical" evidence="7">
    <location>
        <begin position="136"/>
        <end position="159"/>
    </location>
</feature>
<dbReference type="PANTHER" id="PTHR11662:SF280">
    <property type="entry name" value="FI21844P1-RELATED"/>
    <property type="match status" value="1"/>
</dbReference>
<comment type="subcellular location">
    <subcellularLocation>
        <location evidence="1">Membrane</location>
        <topology evidence="1">Multi-pass membrane protein</topology>
    </subcellularLocation>
</comment>
<dbReference type="GO" id="GO:0016020">
    <property type="term" value="C:membrane"/>
    <property type="evidence" value="ECO:0007669"/>
    <property type="project" value="UniProtKB-SubCell"/>
</dbReference>